<dbReference type="PANTHER" id="PTHR47789:SF1">
    <property type="entry name" value="LAS SEVENTEEN-BINDING PROTEIN 5"/>
    <property type="match status" value="1"/>
</dbReference>
<accession>A0A3A2ZQP7</accession>
<feature type="compositionally biased region" description="Polar residues" evidence="4">
    <location>
        <begin position="9"/>
        <end position="20"/>
    </location>
</feature>
<dbReference type="AlphaFoldDB" id="A0A3A2ZQP7"/>
<dbReference type="Pfam" id="PF03127">
    <property type="entry name" value="GAT"/>
    <property type="match status" value="1"/>
</dbReference>
<dbReference type="InterPro" id="IPR004152">
    <property type="entry name" value="GAT_dom"/>
</dbReference>
<comment type="caution">
    <text evidence="7">The sequence shown here is derived from an EMBL/GenBank/DDBJ whole genome shotgun (WGS) entry which is preliminary data.</text>
</comment>
<feature type="region of interest" description="Disordered" evidence="4">
    <location>
        <begin position="406"/>
        <end position="425"/>
    </location>
</feature>
<sequence length="425" mass="46106">MKRIFGSLQRRSSSTLNGSPSYPDDSPEGKVINGVNTFCESGRDPSNQGDEFVHLPAIVENAESSPNAAKEAAHRIRKLLSDPAATPANVQYNAIMLIRILADNPGHTFTRNLDAKFVSTIKFLLRNGRDMGVQHFLRETLHALEAQRSWDEDLALLLQMWAKEKDKLKRSNSTPSWWPLHTPDLQQLQTFVPNFKTPDGKLPPPDELAARIAEAKTSAKLLIQFVQSTPVTELSDNELMKEFYDRCRSAARSVQSYIQATNPAPDEDTLTTLIETNDELSVALSRYHNAILKARKAAGRNNESSPAPSSGNVSASGAAGPPAPPPRHTSQSPPAQPLIPELEPTPAPVPATASMAPPVAASAPTPAASGGVRSAANGTGGYEYRSEDFQVQNPFADNFATDTAAQHTGGGAEWWNNTQRMDRTV</sequence>
<name>A0A3A2ZQP7_9EURO</name>
<dbReference type="GO" id="GO:0015031">
    <property type="term" value="P:protein transport"/>
    <property type="evidence" value="ECO:0007669"/>
    <property type="project" value="UniProtKB-KW"/>
</dbReference>
<dbReference type="InterPro" id="IPR008942">
    <property type="entry name" value="ENTH_VHS"/>
</dbReference>
<feature type="compositionally biased region" description="Low complexity" evidence="4">
    <location>
        <begin position="350"/>
        <end position="369"/>
    </location>
</feature>
<dbReference type="EMBL" id="MVGC01000046">
    <property type="protein sequence ID" value="RJE25479.1"/>
    <property type="molecule type" value="Genomic_DNA"/>
</dbReference>
<dbReference type="SUPFAM" id="SSF89009">
    <property type="entry name" value="GAT-like domain"/>
    <property type="match status" value="1"/>
</dbReference>
<dbReference type="GO" id="GO:0007015">
    <property type="term" value="P:actin filament organization"/>
    <property type="evidence" value="ECO:0007669"/>
    <property type="project" value="InterPro"/>
</dbReference>
<dbReference type="GO" id="GO:0030479">
    <property type="term" value="C:actin cortical patch"/>
    <property type="evidence" value="ECO:0007669"/>
    <property type="project" value="TreeGrafter"/>
</dbReference>
<evidence type="ECO:0000259" key="5">
    <source>
        <dbReference type="PROSITE" id="PS50179"/>
    </source>
</evidence>
<gene>
    <name evidence="7" type="ORF">PHISCL_02162</name>
</gene>
<dbReference type="PROSITE" id="PS50179">
    <property type="entry name" value="VHS"/>
    <property type="match status" value="1"/>
</dbReference>
<feature type="compositionally biased region" description="Low complexity" evidence="4">
    <location>
        <begin position="304"/>
        <end position="320"/>
    </location>
</feature>
<keyword evidence="3" id="KW-0653">Protein transport</keyword>
<dbReference type="OrthoDB" id="5393057at2759"/>
<dbReference type="GO" id="GO:0051666">
    <property type="term" value="P:actin cortical patch localization"/>
    <property type="evidence" value="ECO:0007669"/>
    <property type="project" value="TreeGrafter"/>
</dbReference>
<evidence type="ECO:0000259" key="6">
    <source>
        <dbReference type="PROSITE" id="PS50909"/>
    </source>
</evidence>
<evidence type="ECO:0000313" key="7">
    <source>
        <dbReference type="EMBL" id="RJE25479.1"/>
    </source>
</evidence>
<dbReference type="GO" id="GO:0035091">
    <property type="term" value="F:phosphatidylinositol binding"/>
    <property type="evidence" value="ECO:0007669"/>
    <property type="project" value="InterPro"/>
</dbReference>
<dbReference type="InterPro" id="IPR045007">
    <property type="entry name" value="LSB5"/>
</dbReference>
<dbReference type="SUPFAM" id="SSF48464">
    <property type="entry name" value="ENTH/VHS domain"/>
    <property type="match status" value="1"/>
</dbReference>
<organism evidence="7 8">
    <name type="scientific">Aspergillus sclerotialis</name>
    <dbReference type="NCBI Taxonomy" id="2070753"/>
    <lineage>
        <taxon>Eukaryota</taxon>
        <taxon>Fungi</taxon>
        <taxon>Dikarya</taxon>
        <taxon>Ascomycota</taxon>
        <taxon>Pezizomycotina</taxon>
        <taxon>Eurotiomycetes</taxon>
        <taxon>Eurotiomycetidae</taxon>
        <taxon>Eurotiales</taxon>
        <taxon>Aspergillaceae</taxon>
        <taxon>Aspergillus</taxon>
        <taxon>Aspergillus subgen. Polypaecilum</taxon>
    </lineage>
</organism>
<keyword evidence="2" id="KW-0813">Transport</keyword>
<feature type="domain" description="GAT" evidence="6">
    <location>
        <begin position="203"/>
        <end position="292"/>
    </location>
</feature>
<dbReference type="Proteomes" id="UP000266188">
    <property type="component" value="Unassembled WGS sequence"/>
</dbReference>
<reference evidence="8" key="1">
    <citation type="submission" date="2017-02" db="EMBL/GenBank/DDBJ databases">
        <authorList>
            <person name="Tafer H."/>
            <person name="Lopandic K."/>
        </authorList>
    </citation>
    <scope>NUCLEOTIDE SEQUENCE [LARGE SCALE GENOMIC DNA]</scope>
    <source>
        <strain evidence="8">CBS 366.77</strain>
    </source>
</reference>
<comment type="subunit">
    <text evidence="1">Component of the ESCRT-0 complex composed of HSE1 and VPS27.</text>
</comment>
<keyword evidence="8" id="KW-1185">Reference proteome</keyword>
<dbReference type="InterPro" id="IPR038425">
    <property type="entry name" value="GAT_sf"/>
</dbReference>
<feature type="region of interest" description="Disordered" evidence="4">
    <location>
        <begin position="1"/>
        <end position="30"/>
    </location>
</feature>
<dbReference type="PANTHER" id="PTHR47789">
    <property type="entry name" value="LAS SEVENTEEN-BINDING PROTEIN 5"/>
    <property type="match status" value="1"/>
</dbReference>
<dbReference type="GO" id="GO:0006897">
    <property type="term" value="P:endocytosis"/>
    <property type="evidence" value="ECO:0007669"/>
    <property type="project" value="InterPro"/>
</dbReference>
<dbReference type="PROSITE" id="PS50909">
    <property type="entry name" value="GAT"/>
    <property type="match status" value="1"/>
</dbReference>
<evidence type="ECO:0000256" key="2">
    <source>
        <dbReference type="ARBA" id="ARBA00022448"/>
    </source>
</evidence>
<dbReference type="GO" id="GO:0007034">
    <property type="term" value="P:vacuolar transport"/>
    <property type="evidence" value="ECO:0007669"/>
    <property type="project" value="UniProtKB-ARBA"/>
</dbReference>
<dbReference type="InterPro" id="IPR002014">
    <property type="entry name" value="VHS_dom"/>
</dbReference>
<proteinExistence type="predicted"/>
<evidence type="ECO:0000256" key="1">
    <source>
        <dbReference type="ARBA" id="ARBA00011446"/>
    </source>
</evidence>
<dbReference type="STRING" id="2070753.A0A3A2ZQP7"/>
<evidence type="ECO:0000313" key="8">
    <source>
        <dbReference type="Proteomes" id="UP000266188"/>
    </source>
</evidence>
<evidence type="ECO:0008006" key="9">
    <source>
        <dbReference type="Google" id="ProtNLM"/>
    </source>
</evidence>
<protein>
    <recommendedName>
        <fullName evidence="9">GAT domain-containing protein</fullName>
    </recommendedName>
</protein>
<dbReference type="GO" id="GO:0043130">
    <property type="term" value="F:ubiquitin binding"/>
    <property type="evidence" value="ECO:0007669"/>
    <property type="project" value="InterPro"/>
</dbReference>
<dbReference type="Gene3D" id="1.25.40.90">
    <property type="match status" value="1"/>
</dbReference>
<dbReference type="CDD" id="cd21383">
    <property type="entry name" value="GAT_GGA_Tom1-like"/>
    <property type="match status" value="1"/>
</dbReference>
<dbReference type="Gene3D" id="1.20.58.160">
    <property type="match status" value="1"/>
</dbReference>
<feature type="region of interest" description="Disordered" evidence="4">
    <location>
        <begin position="297"/>
        <end position="374"/>
    </location>
</feature>
<feature type="domain" description="VHS" evidence="5">
    <location>
        <begin position="42"/>
        <end position="203"/>
    </location>
</feature>
<evidence type="ECO:0000256" key="3">
    <source>
        <dbReference type="ARBA" id="ARBA00022927"/>
    </source>
</evidence>
<evidence type="ECO:0000256" key="4">
    <source>
        <dbReference type="SAM" id="MobiDB-lite"/>
    </source>
</evidence>